<accession>A0A2V3IUT5</accession>
<dbReference type="EMBL" id="NBIV01000050">
    <property type="protein sequence ID" value="PXF45883.1"/>
    <property type="molecule type" value="Genomic_DNA"/>
</dbReference>
<feature type="region of interest" description="Disordered" evidence="8">
    <location>
        <begin position="714"/>
        <end position="739"/>
    </location>
</feature>
<keyword evidence="4 7" id="KW-0547">Nucleotide-binding</keyword>
<feature type="compositionally biased region" description="Basic residues" evidence="8">
    <location>
        <begin position="45"/>
        <end position="66"/>
    </location>
</feature>
<dbReference type="STRING" id="448386.A0A2V3IUT5"/>
<keyword evidence="5 10" id="KW-0418">Kinase</keyword>
<dbReference type="GO" id="GO:0005524">
    <property type="term" value="F:ATP binding"/>
    <property type="evidence" value="ECO:0007669"/>
    <property type="project" value="UniProtKB-UniRule"/>
</dbReference>
<dbReference type="InterPro" id="IPR017441">
    <property type="entry name" value="Protein_kinase_ATP_BS"/>
</dbReference>
<gene>
    <name evidence="10" type="ORF">BWQ96_04318</name>
</gene>
<keyword evidence="6 7" id="KW-0067">ATP-binding</keyword>
<dbReference type="PROSITE" id="PS50011">
    <property type="entry name" value="PROTEIN_KINASE_DOM"/>
    <property type="match status" value="1"/>
</dbReference>
<sequence length="739" mass="83413">MSRGPRDDWRRASGSLNKRSRRAAFFDAAARSADSFSSVAGRWSLSRRRRSRSASDHKRLRKRRSFHASQRTYDDGTPSLHTNTPFVIPTTADDHRSNQNQSQSQNAPLSSRYTSFASEGHSAASLRDTDARYTHPALRPTFDALRLLRKIPEVMAGWVQLKCPTGPGRLRWSTWTMFWAELRGGYILLTREHNSFASVSDSTCQNPVDYIFGATHCHITRLVSRSGAVRLRLSRLSSRRRNDSATATSSGIVDDDDIQMRTVDSDPRFSERSAKSSSFDKRSFGSTMKRIMSGKIKSKPPAPDTPIGEEITAELVLKIPSAPEADKWEWALRNTTQAYASKRLGDFQLIDALGAGAFGRVYLVHDTVKREYLALKVLDKSLVFKDRLHFESAVNERLTLELVRGKPFMAQLRYAFQTASCLYLVTDFYEGGDLFSFLRSHHSDVRESQAIRIIAEVILALQSMHDMGIVYRDLKPENVLLDDHGHVRLADLGLAKLLSRENDYLTKTICGSLSYAAPEMLSEKQYGTAFDMWTLGVFIYQVLTGDMPFETENRSRQEILEDQRKAEIPINGLSDEAYALVCALLRPNPLRRPTCQDLRQFPIFAGINWEELIQKKPHPNSVKDVMDKISAEARSQEKEAPSIEHIGGESGMYLLRNFDPDEWSNMSFSDMSDGCSTASFFRPDLNTVDDLPSITRMIPGWGLTTDSIVPLNKPQLAVPSSGRRPISRSARRLSEKTYL</sequence>
<reference evidence="10 11" key="1">
    <citation type="journal article" date="2018" name="Mol. Biol. Evol.">
        <title>Analysis of the draft genome of the red seaweed Gracilariopsis chorda provides insights into genome size evolution in Rhodophyta.</title>
        <authorList>
            <person name="Lee J."/>
            <person name="Yang E.C."/>
            <person name="Graf L."/>
            <person name="Yang J.H."/>
            <person name="Qiu H."/>
            <person name="Zel Zion U."/>
            <person name="Chan C.X."/>
            <person name="Stephens T.G."/>
            <person name="Weber A.P.M."/>
            <person name="Boo G.H."/>
            <person name="Boo S.M."/>
            <person name="Kim K.M."/>
            <person name="Shin Y."/>
            <person name="Jung M."/>
            <person name="Lee S.J."/>
            <person name="Yim H.S."/>
            <person name="Lee J.H."/>
            <person name="Bhattacharya D."/>
            <person name="Yoon H.S."/>
        </authorList>
    </citation>
    <scope>NUCLEOTIDE SEQUENCE [LARGE SCALE GENOMIC DNA]</scope>
    <source>
        <strain evidence="10 11">SKKU-2015</strain>
        <tissue evidence="10">Whole body</tissue>
    </source>
</reference>
<evidence type="ECO:0000256" key="8">
    <source>
        <dbReference type="SAM" id="MobiDB-lite"/>
    </source>
</evidence>
<keyword evidence="11" id="KW-1185">Reference proteome</keyword>
<dbReference type="SMART" id="SM00220">
    <property type="entry name" value="S_TKc"/>
    <property type="match status" value="1"/>
</dbReference>
<evidence type="ECO:0000259" key="9">
    <source>
        <dbReference type="PROSITE" id="PS50011"/>
    </source>
</evidence>
<dbReference type="GO" id="GO:0004674">
    <property type="term" value="F:protein serine/threonine kinase activity"/>
    <property type="evidence" value="ECO:0007669"/>
    <property type="project" value="UniProtKB-KW"/>
</dbReference>
<dbReference type="AlphaFoldDB" id="A0A2V3IUT5"/>
<dbReference type="Gene3D" id="3.30.200.20">
    <property type="entry name" value="Phosphorylase Kinase, domain 1"/>
    <property type="match status" value="1"/>
</dbReference>
<evidence type="ECO:0000256" key="2">
    <source>
        <dbReference type="ARBA" id="ARBA00022553"/>
    </source>
</evidence>
<evidence type="ECO:0000256" key="4">
    <source>
        <dbReference type="ARBA" id="ARBA00022741"/>
    </source>
</evidence>
<organism evidence="10 11">
    <name type="scientific">Gracilariopsis chorda</name>
    <dbReference type="NCBI Taxonomy" id="448386"/>
    <lineage>
        <taxon>Eukaryota</taxon>
        <taxon>Rhodophyta</taxon>
        <taxon>Florideophyceae</taxon>
        <taxon>Rhodymeniophycidae</taxon>
        <taxon>Gracilariales</taxon>
        <taxon>Gracilariaceae</taxon>
        <taxon>Gracilariopsis</taxon>
    </lineage>
</organism>
<keyword evidence="2" id="KW-0597">Phosphoprotein</keyword>
<keyword evidence="1" id="KW-0723">Serine/threonine-protein kinase</keyword>
<keyword evidence="3" id="KW-0808">Transferase</keyword>
<dbReference type="InterPro" id="IPR000719">
    <property type="entry name" value="Prot_kinase_dom"/>
</dbReference>
<evidence type="ECO:0000313" key="11">
    <source>
        <dbReference type="Proteomes" id="UP000247409"/>
    </source>
</evidence>
<dbReference type="InterPro" id="IPR011009">
    <property type="entry name" value="Kinase-like_dom_sf"/>
</dbReference>
<dbReference type="Gene3D" id="1.10.510.10">
    <property type="entry name" value="Transferase(Phosphotransferase) domain 1"/>
    <property type="match status" value="1"/>
</dbReference>
<evidence type="ECO:0000256" key="3">
    <source>
        <dbReference type="ARBA" id="ARBA00022679"/>
    </source>
</evidence>
<dbReference type="Proteomes" id="UP000247409">
    <property type="component" value="Unassembled WGS sequence"/>
</dbReference>
<dbReference type="PANTHER" id="PTHR24351">
    <property type="entry name" value="RIBOSOMAL PROTEIN S6 KINASE"/>
    <property type="match status" value="1"/>
</dbReference>
<dbReference type="CDD" id="cd05123">
    <property type="entry name" value="STKc_AGC"/>
    <property type="match status" value="1"/>
</dbReference>
<dbReference type="InterPro" id="IPR008271">
    <property type="entry name" value="Ser/Thr_kinase_AS"/>
</dbReference>
<name>A0A2V3IUT5_9FLOR</name>
<evidence type="ECO:0000313" key="10">
    <source>
        <dbReference type="EMBL" id="PXF45883.1"/>
    </source>
</evidence>
<dbReference type="FunFam" id="1.10.510.10:FF:000571">
    <property type="entry name" value="Maternal embryonic leucine zipper kinase"/>
    <property type="match status" value="1"/>
</dbReference>
<feature type="binding site" evidence="7">
    <location>
        <position position="385"/>
    </location>
    <ligand>
        <name>ATP</name>
        <dbReference type="ChEBI" id="CHEBI:30616"/>
    </ligand>
</feature>
<proteinExistence type="predicted"/>
<feature type="region of interest" description="Disordered" evidence="8">
    <location>
        <begin position="41"/>
        <end position="114"/>
    </location>
</feature>
<comment type="caution">
    <text evidence="10">The sequence shown here is derived from an EMBL/GenBank/DDBJ whole genome shotgun (WGS) entry which is preliminary data.</text>
</comment>
<protein>
    <submittedName>
        <fullName evidence="10">Chromosomal serine/threonine-protein kinase JIL-1</fullName>
    </submittedName>
</protein>
<evidence type="ECO:0000256" key="1">
    <source>
        <dbReference type="ARBA" id="ARBA00022527"/>
    </source>
</evidence>
<dbReference type="Pfam" id="PF00069">
    <property type="entry name" value="Pkinase"/>
    <property type="match status" value="1"/>
</dbReference>
<evidence type="ECO:0000256" key="6">
    <source>
        <dbReference type="ARBA" id="ARBA00022840"/>
    </source>
</evidence>
<evidence type="ECO:0000256" key="5">
    <source>
        <dbReference type="ARBA" id="ARBA00022777"/>
    </source>
</evidence>
<dbReference type="PROSITE" id="PS00108">
    <property type="entry name" value="PROTEIN_KINASE_ST"/>
    <property type="match status" value="1"/>
</dbReference>
<evidence type="ECO:0000256" key="7">
    <source>
        <dbReference type="PROSITE-ProRule" id="PRU10141"/>
    </source>
</evidence>
<dbReference type="InterPro" id="IPR045270">
    <property type="entry name" value="STKc_AGC"/>
</dbReference>
<dbReference type="SUPFAM" id="SSF56112">
    <property type="entry name" value="Protein kinase-like (PK-like)"/>
    <property type="match status" value="1"/>
</dbReference>
<dbReference type="PROSITE" id="PS00107">
    <property type="entry name" value="PROTEIN_KINASE_ATP"/>
    <property type="match status" value="1"/>
</dbReference>
<feature type="domain" description="Protein kinase" evidence="9">
    <location>
        <begin position="347"/>
        <end position="604"/>
    </location>
</feature>